<dbReference type="EMBL" id="GGFL01011588">
    <property type="protein sequence ID" value="MBW75766.1"/>
    <property type="molecule type" value="Transcribed_RNA"/>
</dbReference>
<accession>A0A2M4DDX8</accession>
<feature type="compositionally biased region" description="Polar residues" evidence="1">
    <location>
        <begin position="53"/>
        <end position="67"/>
    </location>
</feature>
<feature type="region of interest" description="Disordered" evidence="1">
    <location>
        <begin position="51"/>
        <end position="85"/>
    </location>
</feature>
<keyword evidence="2" id="KW-0732">Signal</keyword>
<dbReference type="AlphaFoldDB" id="A0A2M4DDX8"/>
<reference evidence="3" key="1">
    <citation type="submission" date="2018-01" db="EMBL/GenBank/DDBJ databases">
        <title>An insight into the sialome of Amazonian anophelines.</title>
        <authorList>
            <person name="Ribeiro J.M."/>
            <person name="Scarpassa V."/>
            <person name="Calvo E."/>
        </authorList>
    </citation>
    <scope>NUCLEOTIDE SEQUENCE</scope>
</reference>
<evidence type="ECO:0000256" key="1">
    <source>
        <dbReference type="SAM" id="MobiDB-lite"/>
    </source>
</evidence>
<feature type="chain" id="PRO_5014954247" evidence="2">
    <location>
        <begin position="16"/>
        <end position="85"/>
    </location>
</feature>
<sequence>MWLMIGSRLFSGILAWSVRKTRATANSACSGQGNTQSIVVLPTSPGKLRQRLRSVSPSGDMQSTTCKLRTARSRKNDQTPSLLGA</sequence>
<protein>
    <submittedName>
        <fullName evidence="3">Putative secreted protein</fullName>
    </submittedName>
</protein>
<organism evidence="3">
    <name type="scientific">Anopheles darlingi</name>
    <name type="common">Mosquito</name>
    <dbReference type="NCBI Taxonomy" id="43151"/>
    <lineage>
        <taxon>Eukaryota</taxon>
        <taxon>Metazoa</taxon>
        <taxon>Ecdysozoa</taxon>
        <taxon>Arthropoda</taxon>
        <taxon>Hexapoda</taxon>
        <taxon>Insecta</taxon>
        <taxon>Pterygota</taxon>
        <taxon>Neoptera</taxon>
        <taxon>Endopterygota</taxon>
        <taxon>Diptera</taxon>
        <taxon>Nematocera</taxon>
        <taxon>Culicoidea</taxon>
        <taxon>Culicidae</taxon>
        <taxon>Anophelinae</taxon>
        <taxon>Anopheles</taxon>
    </lineage>
</organism>
<evidence type="ECO:0000313" key="3">
    <source>
        <dbReference type="EMBL" id="MBW75766.1"/>
    </source>
</evidence>
<proteinExistence type="predicted"/>
<name>A0A2M4DDX8_ANODA</name>
<feature type="signal peptide" evidence="2">
    <location>
        <begin position="1"/>
        <end position="15"/>
    </location>
</feature>
<evidence type="ECO:0000256" key="2">
    <source>
        <dbReference type="SAM" id="SignalP"/>
    </source>
</evidence>